<evidence type="ECO:0000313" key="9">
    <source>
        <dbReference type="EMBL" id="TMQ73304.1"/>
    </source>
</evidence>
<dbReference type="PANTHER" id="PTHR45724">
    <property type="entry name" value="AQUAPORIN NIP2-1"/>
    <property type="match status" value="1"/>
</dbReference>
<dbReference type="InterPro" id="IPR000425">
    <property type="entry name" value="MIP"/>
</dbReference>
<organism evidence="9 10">
    <name type="scientific">Eiseniibacteriota bacterium</name>
    <dbReference type="NCBI Taxonomy" id="2212470"/>
    <lineage>
        <taxon>Bacteria</taxon>
        <taxon>Candidatus Eiseniibacteriota</taxon>
    </lineage>
</organism>
<sequence>MREPLPSSSRVHARASVLPTSNLPGLRRRGASVGARREPATRSAGVTPTLTYTTAARVDESARRRAAPGRGDRRPAGNRAPDGRESAGHRLDRTQSREARVRNYLTEFIGTFFVVLTIGLTVVGGTPLAPLAIGAALVIMVYMGGHVSGAHYNPAVTLAVMLRGKLEAREAVPYMLAQLAGAVVAALATRAITGQTFALAPAPNASMAGAWLVEVLFTFALALVVLNVATSSRTQGNSYYGLAIGFTVMAGAFAGGPISGGAFNPAIGVGPILVHALLGGGSLGHVALYIVGPLAGAILAAMVFRVQESEA</sequence>
<evidence type="ECO:0000256" key="4">
    <source>
        <dbReference type="ARBA" id="ARBA00022989"/>
    </source>
</evidence>
<feature type="transmembrane region" description="Helical" evidence="8">
    <location>
        <begin position="240"/>
        <end position="263"/>
    </location>
</feature>
<evidence type="ECO:0000256" key="1">
    <source>
        <dbReference type="ARBA" id="ARBA00004141"/>
    </source>
</evidence>
<evidence type="ECO:0000256" key="2">
    <source>
        <dbReference type="ARBA" id="ARBA00022448"/>
    </source>
</evidence>
<evidence type="ECO:0000256" key="5">
    <source>
        <dbReference type="ARBA" id="ARBA00023136"/>
    </source>
</evidence>
<feature type="transmembrane region" description="Helical" evidence="8">
    <location>
        <begin position="283"/>
        <end position="304"/>
    </location>
</feature>
<accession>A0A538UBP2</accession>
<evidence type="ECO:0000256" key="8">
    <source>
        <dbReference type="SAM" id="Phobius"/>
    </source>
</evidence>
<reference evidence="9 10" key="1">
    <citation type="journal article" date="2019" name="Nat. Microbiol.">
        <title>Mediterranean grassland soil C-N compound turnover is dependent on rainfall and depth, and is mediated by genomically divergent microorganisms.</title>
        <authorList>
            <person name="Diamond S."/>
            <person name="Andeer P.F."/>
            <person name="Li Z."/>
            <person name="Crits-Christoph A."/>
            <person name="Burstein D."/>
            <person name="Anantharaman K."/>
            <person name="Lane K.R."/>
            <person name="Thomas B.C."/>
            <person name="Pan C."/>
            <person name="Northen T.R."/>
            <person name="Banfield J.F."/>
        </authorList>
    </citation>
    <scope>NUCLEOTIDE SEQUENCE [LARGE SCALE GENOMIC DNA]</scope>
    <source>
        <strain evidence="9">WS_11</strain>
    </source>
</reference>
<dbReference type="Gene3D" id="1.20.1080.10">
    <property type="entry name" value="Glycerol uptake facilitator protein"/>
    <property type="match status" value="1"/>
</dbReference>
<feature type="transmembrane region" description="Helical" evidence="8">
    <location>
        <begin position="104"/>
        <end position="123"/>
    </location>
</feature>
<dbReference type="InterPro" id="IPR034294">
    <property type="entry name" value="Aquaporin_transptr"/>
</dbReference>
<keyword evidence="3 6" id="KW-0812">Transmembrane</keyword>
<dbReference type="EMBL" id="VBPB01000074">
    <property type="protein sequence ID" value="TMQ73304.1"/>
    <property type="molecule type" value="Genomic_DNA"/>
</dbReference>
<comment type="similarity">
    <text evidence="6">Belongs to the MIP/aquaporin (TC 1.A.8) family.</text>
</comment>
<dbReference type="GO" id="GO:0015267">
    <property type="term" value="F:channel activity"/>
    <property type="evidence" value="ECO:0007669"/>
    <property type="project" value="InterPro"/>
</dbReference>
<evidence type="ECO:0000256" key="7">
    <source>
        <dbReference type="SAM" id="MobiDB-lite"/>
    </source>
</evidence>
<feature type="region of interest" description="Disordered" evidence="7">
    <location>
        <begin position="1"/>
        <end position="95"/>
    </location>
</feature>
<keyword evidence="5 8" id="KW-0472">Membrane</keyword>
<keyword evidence="4 8" id="KW-1133">Transmembrane helix</keyword>
<dbReference type="AlphaFoldDB" id="A0A538UBP2"/>
<feature type="transmembrane region" description="Helical" evidence="8">
    <location>
        <begin position="208"/>
        <end position="228"/>
    </location>
</feature>
<dbReference type="Pfam" id="PF00230">
    <property type="entry name" value="MIP"/>
    <property type="match status" value="1"/>
</dbReference>
<dbReference type="Proteomes" id="UP000319771">
    <property type="component" value="Unassembled WGS sequence"/>
</dbReference>
<evidence type="ECO:0000256" key="6">
    <source>
        <dbReference type="RuleBase" id="RU000477"/>
    </source>
</evidence>
<dbReference type="GO" id="GO:0016020">
    <property type="term" value="C:membrane"/>
    <property type="evidence" value="ECO:0007669"/>
    <property type="project" value="UniProtKB-SubCell"/>
</dbReference>
<comment type="subcellular location">
    <subcellularLocation>
        <location evidence="1">Membrane</location>
        <topology evidence="1">Multi-pass membrane protein</topology>
    </subcellularLocation>
</comment>
<gene>
    <name evidence="9" type="ORF">E6K81_05005</name>
</gene>
<dbReference type="SUPFAM" id="SSF81338">
    <property type="entry name" value="Aquaporin-like"/>
    <property type="match status" value="1"/>
</dbReference>
<evidence type="ECO:0008006" key="11">
    <source>
        <dbReference type="Google" id="ProtNLM"/>
    </source>
</evidence>
<dbReference type="PANTHER" id="PTHR45724:SF13">
    <property type="entry name" value="AQUAPORIN NIP1-1-RELATED"/>
    <property type="match status" value="1"/>
</dbReference>
<feature type="compositionally biased region" description="Polar residues" evidence="7">
    <location>
        <begin position="44"/>
        <end position="54"/>
    </location>
</feature>
<feature type="compositionally biased region" description="Polar residues" evidence="7">
    <location>
        <begin position="1"/>
        <end position="10"/>
    </location>
</feature>
<dbReference type="PRINTS" id="PR00783">
    <property type="entry name" value="MINTRINSICP"/>
</dbReference>
<dbReference type="InterPro" id="IPR022357">
    <property type="entry name" value="MIP_CS"/>
</dbReference>
<feature type="transmembrane region" description="Helical" evidence="8">
    <location>
        <begin position="171"/>
        <end position="188"/>
    </location>
</feature>
<feature type="transmembrane region" description="Helical" evidence="8">
    <location>
        <begin position="129"/>
        <end position="150"/>
    </location>
</feature>
<protein>
    <recommendedName>
        <fullName evidence="11">Porin</fullName>
    </recommendedName>
</protein>
<dbReference type="InterPro" id="IPR023271">
    <property type="entry name" value="Aquaporin-like"/>
</dbReference>
<keyword evidence="2 6" id="KW-0813">Transport</keyword>
<proteinExistence type="inferred from homology"/>
<evidence type="ECO:0000256" key="3">
    <source>
        <dbReference type="ARBA" id="ARBA00022692"/>
    </source>
</evidence>
<dbReference type="PROSITE" id="PS00221">
    <property type="entry name" value="MIP"/>
    <property type="match status" value="1"/>
</dbReference>
<comment type="caution">
    <text evidence="9">The sequence shown here is derived from an EMBL/GenBank/DDBJ whole genome shotgun (WGS) entry which is preliminary data.</text>
</comment>
<evidence type="ECO:0000313" key="10">
    <source>
        <dbReference type="Proteomes" id="UP000319771"/>
    </source>
</evidence>
<name>A0A538UBP2_UNCEI</name>
<feature type="compositionally biased region" description="Basic and acidic residues" evidence="7">
    <location>
        <begin position="70"/>
        <end position="95"/>
    </location>
</feature>